<name>A0A822XFZ2_NELNU</name>
<keyword evidence="7" id="KW-0677">Repeat</keyword>
<dbReference type="AlphaFoldDB" id="A0A822XFZ2"/>
<protein>
    <submittedName>
        <fullName evidence="11">Uncharacterized protein</fullName>
    </submittedName>
</protein>
<dbReference type="FunFam" id="3.80.10.10:FF:000649">
    <property type="entry name" value="Leucine Rich Repeat family protein"/>
    <property type="match status" value="1"/>
</dbReference>
<evidence type="ECO:0000313" key="12">
    <source>
        <dbReference type="Proteomes" id="UP000607653"/>
    </source>
</evidence>
<dbReference type="SMART" id="SM00369">
    <property type="entry name" value="LRR_TYP"/>
    <property type="match status" value="5"/>
</dbReference>
<evidence type="ECO:0000313" key="11">
    <source>
        <dbReference type="EMBL" id="DAD19310.1"/>
    </source>
</evidence>
<dbReference type="InterPro" id="IPR032675">
    <property type="entry name" value="LRR_dom_sf"/>
</dbReference>
<comment type="similarity">
    <text evidence="2">Belongs to the RLP family.</text>
</comment>
<evidence type="ECO:0000256" key="2">
    <source>
        <dbReference type="ARBA" id="ARBA00009592"/>
    </source>
</evidence>
<evidence type="ECO:0000256" key="1">
    <source>
        <dbReference type="ARBA" id="ARBA00004251"/>
    </source>
</evidence>
<organism evidence="11 12">
    <name type="scientific">Nelumbo nucifera</name>
    <name type="common">Sacred lotus</name>
    <dbReference type="NCBI Taxonomy" id="4432"/>
    <lineage>
        <taxon>Eukaryota</taxon>
        <taxon>Viridiplantae</taxon>
        <taxon>Streptophyta</taxon>
        <taxon>Embryophyta</taxon>
        <taxon>Tracheophyta</taxon>
        <taxon>Spermatophyta</taxon>
        <taxon>Magnoliopsida</taxon>
        <taxon>Proteales</taxon>
        <taxon>Nelumbonaceae</taxon>
        <taxon>Nelumbo</taxon>
    </lineage>
</organism>
<keyword evidence="8" id="KW-1133">Transmembrane helix</keyword>
<evidence type="ECO:0000256" key="5">
    <source>
        <dbReference type="ARBA" id="ARBA00022692"/>
    </source>
</evidence>
<evidence type="ECO:0000256" key="9">
    <source>
        <dbReference type="ARBA" id="ARBA00023136"/>
    </source>
</evidence>
<keyword evidence="3" id="KW-1003">Cell membrane</keyword>
<dbReference type="EMBL" id="DUZY01000001">
    <property type="protein sequence ID" value="DAD19310.1"/>
    <property type="molecule type" value="Genomic_DNA"/>
</dbReference>
<dbReference type="Pfam" id="PF00560">
    <property type="entry name" value="LRR_1"/>
    <property type="match status" value="5"/>
</dbReference>
<dbReference type="InterPro" id="IPR046956">
    <property type="entry name" value="RLP23-like"/>
</dbReference>
<evidence type="ECO:0000256" key="7">
    <source>
        <dbReference type="ARBA" id="ARBA00022737"/>
    </source>
</evidence>
<proteinExistence type="inferred from homology"/>
<dbReference type="Gene3D" id="3.80.10.10">
    <property type="entry name" value="Ribonuclease Inhibitor"/>
    <property type="match status" value="1"/>
</dbReference>
<gene>
    <name evidence="11" type="ORF">HUJ06_020773</name>
</gene>
<evidence type="ECO:0000256" key="6">
    <source>
        <dbReference type="ARBA" id="ARBA00022729"/>
    </source>
</evidence>
<dbReference type="Proteomes" id="UP000607653">
    <property type="component" value="Unassembled WGS sequence"/>
</dbReference>
<evidence type="ECO:0000256" key="10">
    <source>
        <dbReference type="ARBA" id="ARBA00023180"/>
    </source>
</evidence>
<keyword evidence="10" id="KW-0325">Glycoprotein</keyword>
<dbReference type="InterPro" id="IPR003591">
    <property type="entry name" value="Leu-rich_rpt_typical-subtyp"/>
</dbReference>
<keyword evidence="9" id="KW-0472">Membrane</keyword>
<dbReference type="PANTHER" id="PTHR48063:SF103">
    <property type="entry name" value="LEUCINE-RICH RECEPTOR-LIKE KINASE FAMILY PROTEIN"/>
    <property type="match status" value="1"/>
</dbReference>
<keyword evidence="5" id="KW-0812">Transmembrane</keyword>
<evidence type="ECO:0000256" key="4">
    <source>
        <dbReference type="ARBA" id="ARBA00022614"/>
    </source>
</evidence>
<accession>A0A822XFZ2</accession>
<evidence type="ECO:0000256" key="8">
    <source>
        <dbReference type="ARBA" id="ARBA00022989"/>
    </source>
</evidence>
<comment type="caution">
    <text evidence="11">The sequence shown here is derived from an EMBL/GenBank/DDBJ whole genome shotgun (WGS) entry which is preliminary data.</text>
</comment>
<reference evidence="11 12" key="1">
    <citation type="journal article" date="2020" name="Mol. Biol. Evol.">
        <title>Distinct Expression and Methylation Patterns for Genes with Different Fates following a Single Whole-Genome Duplication in Flowering Plants.</title>
        <authorList>
            <person name="Shi T."/>
            <person name="Rahmani R.S."/>
            <person name="Gugger P.F."/>
            <person name="Wang M."/>
            <person name="Li H."/>
            <person name="Zhang Y."/>
            <person name="Li Z."/>
            <person name="Wang Q."/>
            <person name="Van de Peer Y."/>
            <person name="Marchal K."/>
            <person name="Chen J."/>
        </authorList>
    </citation>
    <scope>NUCLEOTIDE SEQUENCE [LARGE SCALE GENOMIC DNA]</scope>
    <source>
        <tissue evidence="11">Leaf</tissue>
    </source>
</reference>
<dbReference type="InterPro" id="IPR001611">
    <property type="entry name" value="Leu-rich_rpt"/>
</dbReference>
<keyword evidence="12" id="KW-1185">Reference proteome</keyword>
<dbReference type="SUPFAM" id="SSF52058">
    <property type="entry name" value="L domain-like"/>
    <property type="match status" value="1"/>
</dbReference>
<comment type="subcellular location">
    <subcellularLocation>
        <location evidence="1">Cell membrane</location>
        <topology evidence="1">Single-pass type I membrane protein</topology>
    </subcellularLocation>
</comment>
<dbReference type="GO" id="GO:0005886">
    <property type="term" value="C:plasma membrane"/>
    <property type="evidence" value="ECO:0007669"/>
    <property type="project" value="UniProtKB-SubCell"/>
</dbReference>
<dbReference type="PANTHER" id="PTHR48063">
    <property type="entry name" value="LRR RECEPTOR-LIKE KINASE"/>
    <property type="match status" value="1"/>
</dbReference>
<keyword evidence="4" id="KW-0433">Leucine-rich repeat</keyword>
<evidence type="ECO:0000256" key="3">
    <source>
        <dbReference type="ARBA" id="ARBA00022475"/>
    </source>
</evidence>
<keyword evidence="6" id="KW-0732">Signal</keyword>
<sequence>MSHMNLSRVVNWVDTINKLPSLSYLGLDRCELHWIPPSLPFVDFTSLEVLKLGFNYFNPFIPLWLANISSLSDLHMTGNQFQGSIPDAFGNMTSLTALYLDFNKLEGGIPKTLGNLCNLKKLGLSSNKLGVEISAIFENLSGCTADSLQYLYLRKNQLHGHLPDLRKMSSLVHLFLSENRLTGSIPESLGQLSQL</sequence>